<dbReference type="Proteomes" id="UP000198625">
    <property type="component" value="Unassembled WGS sequence"/>
</dbReference>
<evidence type="ECO:0000259" key="3">
    <source>
        <dbReference type="SMART" id="SM01008"/>
    </source>
</evidence>
<protein>
    <submittedName>
        <fullName evidence="4">CO or xanthine dehydrogenase, Mo-binding subunit</fullName>
    </submittedName>
</protein>
<evidence type="ECO:0000313" key="4">
    <source>
        <dbReference type="EMBL" id="SDY76878.1"/>
    </source>
</evidence>
<dbReference type="AlphaFoldDB" id="A0A1H3MKC8"/>
<keyword evidence="1" id="KW-0500">Molybdenum</keyword>
<dbReference type="InterPro" id="IPR036856">
    <property type="entry name" value="Ald_Oxase/Xan_DH_a/b_sf"/>
</dbReference>
<dbReference type="SMART" id="SM01008">
    <property type="entry name" value="Ald_Xan_dh_C"/>
    <property type="match status" value="1"/>
</dbReference>
<dbReference type="PANTHER" id="PTHR11908:SF132">
    <property type="entry name" value="ALDEHYDE OXIDASE 1-RELATED"/>
    <property type="match status" value="1"/>
</dbReference>
<sequence>MGNYKVVGQSYLRLEGRDKVKGKIKYVNDLNYPGLLHAAFKTSPHAHAKIVSISTEEAKKAPGVRAVITGEDLPYVVGLYLGDKYPLARGKVRHYGEAVAAVVADSEAEAREALDLIKVNYEQLTPVLSVEEALKEDSLLVHEELGKYQHISAIHPEPGTNIANKTKIRKGNIVEGFEESDIIIEDEFFSPTSDHVAMETRASIAEIKEDGQIVITTASQAPFVVRSLMSEFFEIPTGKITVIAPPIGGGFGGKAGIQLEALAYLLSKAVGGRPVKVVNTREQDLTASPGKIGFKGKVKMGCTKDGKIKALDLLYLFDAGAYADYSVNISRAAAIACTGPYRVENVNCDSLCLYTNHPFTNAFRGFGHIELAWAIERALDVMAEKLSMDPAELRRLNAIREGDTSPTGSLMNKNTGDLVACIDKVKEFLNWDEGTLIQVDENTVRAKSLTCLWKAPAMPTNTDAGAIITFNEDGSMNLHISIVEIGQATKTGLAQILAEKFKVGIDKVHVTFEVNTKVSPHDWATAASRGLFMPGRATIEAADDAIRQIKHTASIVLRCPPEDLEVAEEKVYIKDEPHIGLALKDVVLGYVYENGNAIVGQVIGRGKYISRRLSDIDKETGKGSPALEWTLAAQGVEVELNLKDYSYKVLKAACVMDVGKIINPAIARGQIVGAMAMGLSFAASEGFLFNSRGQVTNDDLRSFKIMRYNEQPEYLVDFIETPQGDGPFGARGIGEQAIISMPGALANALSRGLGAQLKSLPLTPEALWKAKKEVSQ</sequence>
<accession>A0A1H3MKC8</accession>
<dbReference type="SUPFAM" id="SSF56003">
    <property type="entry name" value="Molybdenum cofactor-binding domain"/>
    <property type="match status" value="1"/>
</dbReference>
<dbReference type="GO" id="GO:0005506">
    <property type="term" value="F:iron ion binding"/>
    <property type="evidence" value="ECO:0007669"/>
    <property type="project" value="InterPro"/>
</dbReference>
<gene>
    <name evidence="4" type="ORF">SAMN05660462_00843</name>
</gene>
<dbReference type="STRING" id="415015.SAMN05660462_00843"/>
<dbReference type="EMBL" id="FNQE01000007">
    <property type="protein sequence ID" value="SDY76878.1"/>
    <property type="molecule type" value="Genomic_DNA"/>
</dbReference>
<dbReference type="RefSeq" id="WP_208975196.1">
    <property type="nucleotide sequence ID" value="NZ_FNQE01000007.1"/>
</dbReference>
<dbReference type="Gene3D" id="3.30.365.10">
    <property type="entry name" value="Aldehyde oxidase/xanthine dehydrogenase, molybdopterin binding domain"/>
    <property type="match status" value="4"/>
</dbReference>
<dbReference type="InterPro" id="IPR000674">
    <property type="entry name" value="Ald_Oxase/Xan_DH_a/b"/>
</dbReference>
<dbReference type="Pfam" id="PF02738">
    <property type="entry name" value="MoCoBD_1"/>
    <property type="match status" value="1"/>
</dbReference>
<dbReference type="Pfam" id="PF01315">
    <property type="entry name" value="Ald_Xan_dh_C"/>
    <property type="match status" value="1"/>
</dbReference>
<keyword evidence="2" id="KW-0560">Oxidoreductase</keyword>
<dbReference type="Gene3D" id="3.90.1170.50">
    <property type="entry name" value="Aldehyde oxidase/xanthine dehydrogenase, a/b hammerhead"/>
    <property type="match status" value="1"/>
</dbReference>
<dbReference type="InterPro" id="IPR016208">
    <property type="entry name" value="Ald_Oxase/xanthine_DH-like"/>
</dbReference>
<dbReference type="InterPro" id="IPR046867">
    <property type="entry name" value="AldOxase/xan_DH_MoCoBD2"/>
</dbReference>
<dbReference type="SUPFAM" id="SSF54665">
    <property type="entry name" value="CO dehydrogenase molybdoprotein N-domain-like"/>
    <property type="match status" value="1"/>
</dbReference>
<dbReference type="InterPro" id="IPR008274">
    <property type="entry name" value="AldOxase/xan_DH_MoCoBD1"/>
</dbReference>
<evidence type="ECO:0000256" key="2">
    <source>
        <dbReference type="ARBA" id="ARBA00023002"/>
    </source>
</evidence>
<dbReference type="Pfam" id="PF20256">
    <property type="entry name" value="MoCoBD_2"/>
    <property type="match status" value="1"/>
</dbReference>
<evidence type="ECO:0000256" key="1">
    <source>
        <dbReference type="ARBA" id="ARBA00022505"/>
    </source>
</evidence>
<feature type="domain" description="Aldehyde oxidase/xanthine dehydrogenase a/b hammerhead" evidence="3">
    <location>
        <begin position="21"/>
        <end position="125"/>
    </location>
</feature>
<dbReference type="InterPro" id="IPR037165">
    <property type="entry name" value="AldOxase/xan_DH_Mopterin-bd_sf"/>
</dbReference>
<reference evidence="4 5" key="1">
    <citation type="submission" date="2016-10" db="EMBL/GenBank/DDBJ databases">
        <authorList>
            <person name="de Groot N.N."/>
        </authorList>
    </citation>
    <scope>NUCLEOTIDE SEQUENCE [LARGE SCALE GENOMIC DNA]</scope>
    <source>
        <strain evidence="4 5">DSM 21650</strain>
    </source>
</reference>
<name>A0A1H3MKC8_9FIRM</name>
<dbReference type="GO" id="GO:0016491">
    <property type="term" value="F:oxidoreductase activity"/>
    <property type="evidence" value="ECO:0007669"/>
    <property type="project" value="UniProtKB-KW"/>
</dbReference>
<proteinExistence type="predicted"/>
<organism evidence="4 5">
    <name type="scientific">Proteiniborus ethanoligenes</name>
    <dbReference type="NCBI Taxonomy" id="415015"/>
    <lineage>
        <taxon>Bacteria</taxon>
        <taxon>Bacillati</taxon>
        <taxon>Bacillota</taxon>
        <taxon>Clostridia</taxon>
        <taxon>Eubacteriales</taxon>
        <taxon>Proteiniborus</taxon>
    </lineage>
</organism>
<dbReference type="PANTHER" id="PTHR11908">
    <property type="entry name" value="XANTHINE DEHYDROGENASE"/>
    <property type="match status" value="1"/>
</dbReference>
<evidence type="ECO:0000313" key="5">
    <source>
        <dbReference type="Proteomes" id="UP000198625"/>
    </source>
</evidence>
<keyword evidence="5" id="KW-1185">Reference proteome</keyword>